<dbReference type="Proteomes" id="UP001499841">
    <property type="component" value="Unassembled WGS sequence"/>
</dbReference>
<sequence>MTEDRTMLARLVGSGDRIALVTAPVLVAAVVLQVAFPSVFAVGGPPVPLAVISVVLLVPGLVLWLWSVVLILRHVPRGELITHGPYALVRHPLYTSVALLVLPWAGFLLDTWLGAVVGLVLYAATRRYAPAEEVALSRAFGPRWDAYLRTVRFPRV</sequence>
<keyword evidence="3 5" id="KW-1133">Transmembrane helix</keyword>
<accession>A0ABP8EVF8</accession>
<protein>
    <recommendedName>
        <fullName evidence="8">Isoprenylcysteine carboxylmethyltransferase family protein</fullName>
    </recommendedName>
</protein>
<feature type="transmembrane region" description="Helical" evidence="5">
    <location>
        <begin position="49"/>
        <end position="72"/>
    </location>
</feature>
<reference evidence="7" key="1">
    <citation type="journal article" date="2019" name="Int. J. Syst. Evol. Microbiol.">
        <title>The Global Catalogue of Microorganisms (GCM) 10K type strain sequencing project: providing services to taxonomists for standard genome sequencing and annotation.</title>
        <authorList>
            <consortium name="The Broad Institute Genomics Platform"/>
            <consortium name="The Broad Institute Genome Sequencing Center for Infectious Disease"/>
            <person name="Wu L."/>
            <person name="Ma J."/>
        </authorList>
    </citation>
    <scope>NUCLEOTIDE SEQUENCE [LARGE SCALE GENOMIC DNA]</scope>
    <source>
        <strain evidence="7">JCM 17459</strain>
    </source>
</reference>
<organism evidence="6 7">
    <name type="scientific">Georgenia daeguensis</name>
    <dbReference type="NCBI Taxonomy" id="908355"/>
    <lineage>
        <taxon>Bacteria</taxon>
        <taxon>Bacillati</taxon>
        <taxon>Actinomycetota</taxon>
        <taxon>Actinomycetes</taxon>
        <taxon>Micrococcales</taxon>
        <taxon>Bogoriellaceae</taxon>
        <taxon>Georgenia</taxon>
    </lineage>
</organism>
<evidence type="ECO:0000256" key="3">
    <source>
        <dbReference type="ARBA" id="ARBA00022989"/>
    </source>
</evidence>
<evidence type="ECO:0000256" key="2">
    <source>
        <dbReference type="ARBA" id="ARBA00022692"/>
    </source>
</evidence>
<dbReference type="Pfam" id="PF04140">
    <property type="entry name" value="ICMT"/>
    <property type="match status" value="1"/>
</dbReference>
<keyword evidence="4 5" id="KW-0472">Membrane</keyword>
<proteinExistence type="predicted"/>
<gene>
    <name evidence="6" type="ORF">GCM10022262_21170</name>
</gene>
<comment type="caution">
    <text evidence="6">The sequence shown here is derived from an EMBL/GenBank/DDBJ whole genome shotgun (WGS) entry which is preliminary data.</text>
</comment>
<dbReference type="RefSeq" id="WP_345040807.1">
    <property type="nucleotide sequence ID" value="NZ_BAABBA010000009.1"/>
</dbReference>
<name>A0ABP8EVF8_9MICO</name>
<evidence type="ECO:0008006" key="8">
    <source>
        <dbReference type="Google" id="ProtNLM"/>
    </source>
</evidence>
<evidence type="ECO:0000256" key="4">
    <source>
        <dbReference type="ARBA" id="ARBA00023136"/>
    </source>
</evidence>
<evidence type="ECO:0000313" key="6">
    <source>
        <dbReference type="EMBL" id="GAA4287758.1"/>
    </source>
</evidence>
<keyword evidence="2 5" id="KW-0812">Transmembrane</keyword>
<dbReference type="EMBL" id="BAABBA010000009">
    <property type="protein sequence ID" value="GAA4287758.1"/>
    <property type="molecule type" value="Genomic_DNA"/>
</dbReference>
<evidence type="ECO:0000256" key="1">
    <source>
        <dbReference type="ARBA" id="ARBA00004141"/>
    </source>
</evidence>
<feature type="transmembrane region" description="Helical" evidence="5">
    <location>
        <begin position="20"/>
        <end position="43"/>
    </location>
</feature>
<dbReference type="Gene3D" id="1.20.120.1630">
    <property type="match status" value="1"/>
</dbReference>
<evidence type="ECO:0000313" key="7">
    <source>
        <dbReference type="Proteomes" id="UP001499841"/>
    </source>
</evidence>
<feature type="transmembrane region" description="Helical" evidence="5">
    <location>
        <begin position="93"/>
        <end position="124"/>
    </location>
</feature>
<evidence type="ECO:0000256" key="5">
    <source>
        <dbReference type="SAM" id="Phobius"/>
    </source>
</evidence>
<keyword evidence="7" id="KW-1185">Reference proteome</keyword>
<comment type="subcellular location">
    <subcellularLocation>
        <location evidence="1">Membrane</location>
        <topology evidence="1">Multi-pass membrane protein</topology>
    </subcellularLocation>
</comment>
<dbReference type="InterPro" id="IPR007269">
    <property type="entry name" value="ICMT_MeTrfase"/>
</dbReference>